<dbReference type="EMBL" id="JANIBC010000004">
    <property type="protein sequence ID" value="MCQ8185202.1"/>
    <property type="molecule type" value="Genomic_DNA"/>
</dbReference>
<sequence>MFFSKRKTSKTQQDKSIAEKPDPCVVGDIDFCLEELLGRKPKGVDSENIRHLIEGESVMVTGAGGTIGSELCRQIIKLNPACLILADNGEHNLYQIDRELRGQGHGDRLTPQLVSVCQRDHVMQVFKERRPSLVIHAAAIKHVPIVEVNPCAAALTNAAGTKNVLDAAIEFRCNKVVLISTDKAVNPTSFYGATKRLAELYAQALDVAQTDTRFVTVRFGNVLGSTGSVVPLFKEQIKAGGPVTVTHPDVQRFFMTVSEAATLVLTAASLEEENGVLSHDGRIFVLDMGEPVRITALAERMIEAAGLKPHEDIPIVYTGLRPGEKLFEEIFHSLEKLLKTGTDGVLLASPTMIDLPLLLPRFSDVIRYAKSGETEALREAVHHLVPEFRPSAEQAPTPQEEVPPVRQQRAS</sequence>
<dbReference type="InterPro" id="IPR051203">
    <property type="entry name" value="Polysaccharide_Synthase-Rel"/>
</dbReference>
<comment type="caution">
    <text evidence="4">The sequence shown here is derived from an EMBL/GenBank/DDBJ whole genome shotgun (WGS) entry which is preliminary data.</text>
</comment>
<gene>
    <name evidence="4" type="ORF">NOG11_07325</name>
</gene>
<dbReference type="PANTHER" id="PTHR43318">
    <property type="entry name" value="UDP-N-ACETYLGLUCOSAMINE 4,6-DEHYDRATASE"/>
    <property type="match status" value="1"/>
</dbReference>
<evidence type="ECO:0000256" key="1">
    <source>
        <dbReference type="ARBA" id="ARBA00007430"/>
    </source>
</evidence>
<evidence type="ECO:0000256" key="2">
    <source>
        <dbReference type="SAM" id="MobiDB-lite"/>
    </source>
</evidence>
<dbReference type="InterPro" id="IPR036291">
    <property type="entry name" value="NAD(P)-bd_dom_sf"/>
</dbReference>
<organism evidence="4 5">
    <name type="scientific">Parvularcula maris</name>
    <dbReference type="NCBI Taxonomy" id="2965077"/>
    <lineage>
        <taxon>Bacteria</taxon>
        <taxon>Pseudomonadati</taxon>
        <taxon>Pseudomonadota</taxon>
        <taxon>Alphaproteobacteria</taxon>
        <taxon>Parvularculales</taxon>
        <taxon>Parvularculaceae</taxon>
        <taxon>Parvularcula</taxon>
    </lineage>
</organism>
<dbReference type="Gene3D" id="3.40.50.720">
    <property type="entry name" value="NAD(P)-binding Rossmann-like Domain"/>
    <property type="match status" value="1"/>
</dbReference>
<reference evidence="4" key="1">
    <citation type="submission" date="2022-07" db="EMBL/GenBank/DDBJ databases">
        <title>Parvularcula maris sp. nov., an algicidal bacterium isolated from seawater.</title>
        <authorList>
            <person name="Li F."/>
        </authorList>
    </citation>
    <scope>NUCLEOTIDE SEQUENCE</scope>
    <source>
        <strain evidence="4">BGMRC 0090</strain>
    </source>
</reference>
<comment type="similarity">
    <text evidence="1">Belongs to the polysaccharide synthase family.</text>
</comment>
<dbReference type="PANTHER" id="PTHR43318:SF1">
    <property type="entry name" value="POLYSACCHARIDE BIOSYNTHESIS PROTEIN EPSC-RELATED"/>
    <property type="match status" value="1"/>
</dbReference>
<dbReference type="Proteomes" id="UP001142610">
    <property type="component" value="Unassembled WGS sequence"/>
</dbReference>
<evidence type="ECO:0000313" key="5">
    <source>
        <dbReference type="Proteomes" id="UP001142610"/>
    </source>
</evidence>
<accession>A0A9X2L8Y5</accession>
<evidence type="ECO:0000313" key="4">
    <source>
        <dbReference type="EMBL" id="MCQ8185202.1"/>
    </source>
</evidence>
<feature type="region of interest" description="Disordered" evidence="2">
    <location>
        <begin position="388"/>
        <end position="411"/>
    </location>
</feature>
<proteinExistence type="inferred from homology"/>
<keyword evidence="5" id="KW-1185">Reference proteome</keyword>
<evidence type="ECO:0000259" key="3">
    <source>
        <dbReference type="Pfam" id="PF02719"/>
    </source>
</evidence>
<dbReference type="SUPFAM" id="SSF51735">
    <property type="entry name" value="NAD(P)-binding Rossmann-fold domains"/>
    <property type="match status" value="1"/>
</dbReference>
<dbReference type="AlphaFoldDB" id="A0A9X2L8Y5"/>
<dbReference type="CDD" id="cd05237">
    <property type="entry name" value="UDP_invert_4-6DH_SDR_e"/>
    <property type="match status" value="1"/>
</dbReference>
<dbReference type="Pfam" id="PF02719">
    <property type="entry name" value="Polysacc_synt_2"/>
    <property type="match status" value="1"/>
</dbReference>
<name>A0A9X2L8Y5_9PROT</name>
<protein>
    <submittedName>
        <fullName evidence="4">Polysaccharide biosynthesis protein</fullName>
    </submittedName>
</protein>
<dbReference type="RefSeq" id="WP_256619070.1">
    <property type="nucleotide sequence ID" value="NZ_JANIBC010000004.1"/>
</dbReference>
<dbReference type="InterPro" id="IPR003869">
    <property type="entry name" value="Polysac_CapD-like"/>
</dbReference>
<feature type="domain" description="Polysaccharide biosynthesis protein CapD-like" evidence="3">
    <location>
        <begin position="58"/>
        <end position="344"/>
    </location>
</feature>